<accession>A0A379EC74</accession>
<evidence type="ECO:0000313" key="1">
    <source>
        <dbReference type="EMBL" id="SUB93702.1"/>
    </source>
</evidence>
<reference evidence="1 2" key="1">
    <citation type="submission" date="2018-06" db="EMBL/GenBank/DDBJ databases">
        <authorList>
            <consortium name="Pathogen Informatics"/>
            <person name="Doyle S."/>
        </authorList>
    </citation>
    <scope>NUCLEOTIDE SEQUENCE [LARGE SCALE GENOMIC DNA]</scope>
    <source>
        <strain evidence="1 2">NCTC13100</strain>
    </source>
</reference>
<dbReference type="AlphaFoldDB" id="A0A379EC74"/>
<dbReference type="EMBL" id="UGTI01000002">
    <property type="protein sequence ID" value="SUB93702.1"/>
    <property type="molecule type" value="Genomic_DNA"/>
</dbReference>
<protein>
    <submittedName>
        <fullName evidence="1">Uncharacterized protein</fullName>
    </submittedName>
</protein>
<gene>
    <name evidence="1" type="ORF">NCTC13100_01936</name>
</gene>
<name>A0A379EC74_9PORP</name>
<organism evidence="1 2">
    <name type="scientific">Porphyromonas macacae</name>
    <dbReference type="NCBI Taxonomy" id="28115"/>
    <lineage>
        <taxon>Bacteria</taxon>
        <taxon>Pseudomonadati</taxon>
        <taxon>Bacteroidota</taxon>
        <taxon>Bacteroidia</taxon>
        <taxon>Bacteroidales</taxon>
        <taxon>Porphyromonadaceae</taxon>
        <taxon>Porphyromonas</taxon>
    </lineage>
</organism>
<evidence type="ECO:0000313" key="2">
    <source>
        <dbReference type="Proteomes" id="UP000254263"/>
    </source>
</evidence>
<proteinExistence type="predicted"/>
<dbReference type="Proteomes" id="UP000254263">
    <property type="component" value="Unassembled WGS sequence"/>
</dbReference>
<sequence>MGVYIHQSLYKIRFQDFIGIFHRFDVGKRLLRTSILSGKTIYHKSGPEKELSIQAERAF</sequence>